<protein>
    <recommendedName>
        <fullName evidence="5">Lipoprotein</fullName>
    </recommendedName>
</protein>
<gene>
    <name evidence="3" type="ORF">BBN63_30235</name>
</gene>
<feature type="region of interest" description="Disordered" evidence="1">
    <location>
        <begin position="34"/>
        <end position="110"/>
    </location>
</feature>
<sequence length="144" mass="14419">MTRRTRTTAVLLLGVAVGGIPACVAVEPGAGAGAGVGSVRAAPPRSPAEPRIAQPPAREVLEAAAPPTRAPAKRRAVADAVPPPVPAERPVRPPAPRPAPAPVAPPKVPDVPDTAAGLCALGGRYGGWAPDSPQSRLCEEMYGG</sequence>
<keyword evidence="2" id="KW-0732">Signal</keyword>
<name>A0A1U9R066_STRNV</name>
<evidence type="ECO:0000256" key="2">
    <source>
        <dbReference type="SAM" id="SignalP"/>
    </source>
</evidence>
<dbReference type="AlphaFoldDB" id="A0A1U9R066"/>
<feature type="signal peptide" evidence="2">
    <location>
        <begin position="1"/>
        <end position="25"/>
    </location>
</feature>
<dbReference type="RefSeq" id="WP_078078480.1">
    <property type="nucleotide sequence ID" value="NZ_CP018047.1"/>
</dbReference>
<reference evidence="3 4" key="1">
    <citation type="submission" date="2016-11" db="EMBL/GenBank/DDBJ databases">
        <title>Complete genome sequence of Streptomyces niveus SCSIO 3406.</title>
        <authorList>
            <person name="Zhu Q."/>
            <person name="Cheng W."/>
            <person name="Song Y."/>
            <person name="Li Q."/>
            <person name="Ju J."/>
        </authorList>
    </citation>
    <scope>NUCLEOTIDE SEQUENCE [LARGE SCALE GENOMIC DNA]</scope>
    <source>
        <strain evidence="3 4">SCSIO 3406</strain>
    </source>
</reference>
<dbReference type="EMBL" id="CP018047">
    <property type="protein sequence ID" value="AQU69830.1"/>
    <property type="molecule type" value="Genomic_DNA"/>
</dbReference>
<dbReference type="KEGG" id="snw:BBN63_30235"/>
<feature type="chain" id="PRO_5038726436" description="Lipoprotein" evidence="2">
    <location>
        <begin position="26"/>
        <end position="144"/>
    </location>
</feature>
<evidence type="ECO:0000313" key="4">
    <source>
        <dbReference type="Proteomes" id="UP000189677"/>
    </source>
</evidence>
<feature type="compositionally biased region" description="Pro residues" evidence="1">
    <location>
        <begin position="81"/>
        <end position="109"/>
    </location>
</feature>
<proteinExistence type="predicted"/>
<evidence type="ECO:0000313" key="3">
    <source>
        <dbReference type="EMBL" id="AQU69830.1"/>
    </source>
</evidence>
<accession>A0A1U9R066</accession>
<dbReference type="Proteomes" id="UP000189677">
    <property type="component" value="Chromosome"/>
</dbReference>
<organism evidence="3 4">
    <name type="scientific">Streptomyces niveus</name>
    <name type="common">Streptomyces spheroides</name>
    <dbReference type="NCBI Taxonomy" id="193462"/>
    <lineage>
        <taxon>Bacteria</taxon>
        <taxon>Bacillati</taxon>
        <taxon>Actinomycetota</taxon>
        <taxon>Actinomycetes</taxon>
        <taxon>Kitasatosporales</taxon>
        <taxon>Streptomycetaceae</taxon>
        <taxon>Streptomyces</taxon>
    </lineage>
</organism>
<evidence type="ECO:0000256" key="1">
    <source>
        <dbReference type="SAM" id="MobiDB-lite"/>
    </source>
</evidence>
<evidence type="ECO:0008006" key="5">
    <source>
        <dbReference type="Google" id="ProtNLM"/>
    </source>
</evidence>
<keyword evidence="4" id="KW-1185">Reference proteome</keyword>